<evidence type="ECO:0000313" key="1">
    <source>
        <dbReference type="EMBL" id="CAD9571569.1"/>
    </source>
</evidence>
<organism evidence="1">
    <name type="scientific">Skeletonema marinoi</name>
    <dbReference type="NCBI Taxonomy" id="267567"/>
    <lineage>
        <taxon>Eukaryota</taxon>
        <taxon>Sar</taxon>
        <taxon>Stramenopiles</taxon>
        <taxon>Ochrophyta</taxon>
        <taxon>Bacillariophyta</taxon>
        <taxon>Coscinodiscophyceae</taxon>
        <taxon>Thalassiosirophycidae</taxon>
        <taxon>Thalassiosirales</taxon>
        <taxon>Skeletonemataceae</taxon>
        <taxon>Skeletonema</taxon>
        <taxon>Skeletonema marinoi-dohrnii complex</taxon>
    </lineage>
</organism>
<dbReference type="Gene3D" id="3.80.10.10">
    <property type="entry name" value="Ribonuclease Inhibitor"/>
    <property type="match status" value="1"/>
</dbReference>
<reference evidence="1" key="1">
    <citation type="submission" date="2021-01" db="EMBL/GenBank/DDBJ databases">
        <authorList>
            <person name="Corre E."/>
            <person name="Pelletier E."/>
            <person name="Niang G."/>
            <person name="Scheremetjew M."/>
            <person name="Finn R."/>
            <person name="Kale V."/>
            <person name="Holt S."/>
            <person name="Cochrane G."/>
            <person name="Meng A."/>
            <person name="Brown T."/>
            <person name="Cohen L."/>
        </authorList>
    </citation>
    <scope>NUCLEOTIDE SEQUENCE</scope>
    <source>
        <strain evidence="1">SM1012Den-03</strain>
    </source>
</reference>
<dbReference type="AlphaFoldDB" id="A0A7S2KDB2"/>
<name>A0A7S2KDB2_9STRA</name>
<dbReference type="EMBL" id="HBGZ01000957">
    <property type="protein sequence ID" value="CAD9571569.1"/>
    <property type="molecule type" value="Transcribed_RNA"/>
</dbReference>
<proteinExistence type="predicted"/>
<dbReference type="SUPFAM" id="SSF52047">
    <property type="entry name" value="RNI-like"/>
    <property type="match status" value="1"/>
</dbReference>
<protein>
    <submittedName>
        <fullName evidence="1">Uncharacterized protein</fullName>
    </submittedName>
</protein>
<accession>A0A7S2KDB2</accession>
<dbReference type="InterPro" id="IPR032675">
    <property type="entry name" value="LRR_dom_sf"/>
</dbReference>
<sequence>MTHFHVDSVKAYNAMAALPNLQQITLGSLELGPTSYNVYTVGEEPDQDNISADDNIHNIEILHNFKRLRSLVVDDAPLNGIYPYLFNFPLLEKMVIVDCDFFHWDLSMLEGVPNLKEFYCDGGRNRTSVKGNLSSLRVLKDSLEKVTIIRCCGIEGDFMALADFPRLQTLKLCVTRKIKRDIRDIGENDFLHLKELTLPCEIYGGNGYEFYRISEVPEFMSILYRLKKLRPALFHDYYWFLSKVSPDWYDTEDDGQAIVQLAPFVIKLVQAGSRLGWRWQIGRRRVDYDACEINWLDPEPEKGSNDYDMYIEELQTYLPKFGTSFYKGYFNPPTEEQYLELYSRIP</sequence>
<gene>
    <name evidence="1" type="ORF">SMAR0320_LOCUS715</name>
</gene>